<evidence type="ECO:0000259" key="1">
    <source>
        <dbReference type="Pfam" id="PF01048"/>
    </source>
</evidence>
<dbReference type="SUPFAM" id="SSF53167">
    <property type="entry name" value="Purine and uridine phosphorylases"/>
    <property type="match status" value="1"/>
</dbReference>
<dbReference type="GO" id="GO:0019284">
    <property type="term" value="P:L-methionine salvage from S-adenosylmethionine"/>
    <property type="evidence" value="ECO:0007669"/>
    <property type="project" value="TreeGrafter"/>
</dbReference>
<name>A0A7W7VT43_KITKI</name>
<dbReference type="Proteomes" id="UP000540506">
    <property type="component" value="Unassembled WGS sequence"/>
</dbReference>
<keyword evidence="3" id="KW-1185">Reference proteome</keyword>
<dbReference type="Pfam" id="PF01048">
    <property type="entry name" value="PNP_UDP_1"/>
    <property type="match status" value="1"/>
</dbReference>
<dbReference type="GO" id="GO:0008782">
    <property type="term" value="F:adenosylhomocysteine nucleosidase activity"/>
    <property type="evidence" value="ECO:0007669"/>
    <property type="project" value="TreeGrafter"/>
</dbReference>
<evidence type="ECO:0000313" key="2">
    <source>
        <dbReference type="EMBL" id="MBB4921871.1"/>
    </source>
</evidence>
<gene>
    <name evidence="2" type="ORF">FHR34_000864</name>
</gene>
<comment type="caution">
    <text evidence="2">The sequence shown here is derived from an EMBL/GenBank/DDBJ whole genome shotgun (WGS) entry which is preliminary data.</text>
</comment>
<organism evidence="2 3">
    <name type="scientific">Kitasatospora kifunensis</name>
    <name type="common">Streptomyces kifunensis</name>
    <dbReference type="NCBI Taxonomy" id="58351"/>
    <lineage>
        <taxon>Bacteria</taxon>
        <taxon>Bacillati</taxon>
        <taxon>Actinomycetota</taxon>
        <taxon>Actinomycetes</taxon>
        <taxon>Kitasatosporales</taxon>
        <taxon>Streptomycetaceae</taxon>
        <taxon>Kitasatospora</taxon>
    </lineage>
</organism>
<dbReference type="AlphaFoldDB" id="A0A7W7VT43"/>
<dbReference type="PANTHER" id="PTHR46832:SF1">
    <property type="entry name" value="5'-METHYLTHIOADENOSINE_S-ADENOSYLHOMOCYSTEINE NUCLEOSIDASE"/>
    <property type="match status" value="1"/>
</dbReference>
<dbReference type="InterPro" id="IPR035994">
    <property type="entry name" value="Nucleoside_phosphorylase_sf"/>
</dbReference>
<protein>
    <recommendedName>
        <fullName evidence="1">Nucleoside phosphorylase domain-containing protein</fullName>
    </recommendedName>
</protein>
<dbReference type="InterPro" id="IPR000845">
    <property type="entry name" value="Nucleoside_phosphorylase_d"/>
</dbReference>
<dbReference type="GO" id="GO:0005829">
    <property type="term" value="C:cytosol"/>
    <property type="evidence" value="ECO:0007669"/>
    <property type="project" value="TreeGrafter"/>
</dbReference>
<proteinExistence type="predicted"/>
<dbReference type="GO" id="GO:0009116">
    <property type="term" value="P:nucleoside metabolic process"/>
    <property type="evidence" value="ECO:0007669"/>
    <property type="project" value="InterPro"/>
</dbReference>
<feature type="domain" description="Nucleoside phosphorylase" evidence="1">
    <location>
        <begin position="30"/>
        <end position="173"/>
    </location>
</feature>
<dbReference type="RefSeq" id="WP_184934139.1">
    <property type="nucleotide sequence ID" value="NZ_JACHJV010000001.1"/>
</dbReference>
<sequence>MSEGPPLLVLCALAPEQWALRGGDWARALGGPPVLARTGMGPTRAGRTVRTLLAAAPQGYGAVVMTGFCAAAASGTTPGEVIVADRVHCASGRSLTTDSPAPLAQALTGLGMSVRPGALHTADHVVRGHERRVLSRSGIVAVDMESAAVFDAVSDQLPAGLPIAAVRVVVDTPERELLRPGTVPAGLRAFRTLRALVPALLGWHRAVVGARAGAQHLPPIPEPANQSLLTYSSLPTLPQEAS</sequence>
<dbReference type="Gene3D" id="3.40.50.1580">
    <property type="entry name" value="Nucleoside phosphorylase domain"/>
    <property type="match status" value="1"/>
</dbReference>
<dbReference type="EMBL" id="JACHJV010000001">
    <property type="protein sequence ID" value="MBB4921871.1"/>
    <property type="molecule type" value="Genomic_DNA"/>
</dbReference>
<accession>A0A7W7VT43</accession>
<dbReference type="PANTHER" id="PTHR46832">
    <property type="entry name" value="5'-METHYLTHIOADENOSINE/S-ADENOSYLHOMOCYSTEINE NUCLEOSIDASE"/>
    <property type="match status" value="1"/>
</dbReference>
<dbReference type="GO" id="GO:0008930">
    <property type="term" value="F:methylthioadenosine nucleosidase activity"/>
    <property type="evidence" value="ECO:0007669"/>
    <property type="project" value="TreeGrafter"/>
</dbReference>
<evidence type="ECO:0000313" key="3">
    <source>
        <dbReference type="Proteomes" id="UP000540506"/>
    </source>
</evidence>
<reference evidence="2 3" key="1">
    <citation type="submission" date="2020-08" db="EMBL/GenBank/DDBJ databases">
        <title>Sequencing the genomes of 1000 actinobacteria strains.</title>
        <authorList>
            <person name="Klenk H.-P."/>
        </authorList>
    </citation>
    <scope>NUCLEOTIDE SEQUENCE [LARGE SCALE GENOMIC DNA]</scope>
    <source>
        <strain evidence="2 3">DSM 41654</strain>
    </source>
</reference>